<evidence type="ECO:0000313" key="2">
    <source>
        <dbReference type="Proteomes" id="UP000655208"/>
    </source>
</evidence>
<dbReference type="PANTHER" id="PTHR43861">
    <property type="entry name" value="TRANS-ACONITATE 2-METHYLTRANSFERASE-RELATED"/>
    <property type="match status" value="1"/>
</dbReference>
<proteinExistence type="predicted"/>
<dbReference type="Proteomes" id="UP000655208">
    <property type="component" value="Unassembled WGS sequence"/>
</dbReference>
<name>A0A917SMS4_9ACTN</name>
<accession>A0A917SMS4</accession>
<evidence type="ECO:0000313" key="1">
    <source>
        <dbReference type="EMBL" id="GGL87019.1"/>
    </source>
</evidence>
<evidence type="ECO:0008006" key="3">
    <source>
        <dbReference type="Google" id="ProtNLM"/>
    </source>
</evidence>
<keyword evidence="2" id="KW-1185">Reference proteome</keyword>
<sequence length="248" mass="27027">MTVRTGAPAAPLTPRAALRWPLIKRAVRRAQPGTIVEIGCGQGAMGARLVGLTREYVAVEPDPTSYRVACERIEPRGGTVVNGLTDDLPAGRTYDMACAFEVLEHLEDDAGALRDWAPRIRPGGHLVLSVPAWQHMFGPWDKAVGHYRRYSPDDLAGTLRDNGFEPVDISLYGWPLAFALEAIRNRVADGSPIQEESAPEQTAHSGRWLQPSKRISDVGITVGILPFQALQRIVPKKGNGIVAVARRV</sequence>
<gene>
    <name evidence="1" type="ORF">GCM10011594_03270</name>
</gene>
<dbReference type="InterPro" id="IPR029063">
    <property type="entry name" value="SAM-dependent_MTases_sf"/>
</dbReference>
<dbReference type="SUPFAM" id="SSF53335">
    <property type="entry name" value="S-adenosyl-L-methionine-dependent methyltransferases"/>
    <property type="match status" value="1"/>
</dbReference>
<dbReference type="CDD" id="cd02440">
    <property type="entry name" value="AdoMet_MTases"/>
    <property type="match status" value="1"/>
</dbReference>
<protein>
    <recommendedName>
        <fullName evidence="3">Class I SAM-dependent methyltransferase</fullName>
    </recommendedName>
</protein>
<dbReference type="Gene3D" id="3.40.50.150">
    <property type="entry name" value="Vaccinia Virus protein VP39"/>
    <property type="match status" value="1"/>
</dbReference>
<dbReference type="Pfam" id="PF13489">
    <property type="entry name" value="Methyltransf_23"/>
    <property type="match status" value="1"/>
</dbReference>
<organism evidence="1 2">
    <name type="scientific">Nakamurella endophytica</name>
    <dbReference type="NCBI Taxonomy" id="1748367"/>
    <lineage>
        <taxon>Bacteria</taxon>
        <taxon>Bacillati</taxon>
        <taxon>Actinomycetota</taxon>
        <taxon>Actinomycetes</taxon>
        <taxon>Nakamurellales</taxon>
        <taxon>Nakamurellaceae</taxon>
        <taxon>Nakamurella</taxon>
    </lineage>
</organism>
<reference evidence="1" key="2">
    <citation type="submission" date="2020-09" db="EMBL/GenBank/DDBJ databases">
        <authorList>
            <person name="Sun Q."/>
            <person name="Zhou Y."/>
        </authorList>
    </citation>
    <scope>NUCLEOTIDE SEQUENCE</scope>
    <source>
        <strain evidence="1">CGMCC 4.7308</strain>
    </source>
</reference>
<comment type="caution">
    <text evidence="1">The sequence shown here is derived from an EMBL/GenBank/DDBJ whole genome shotgun (WGS) entry which is preliminary data.</text>
</comment>
<dbReference type="RefSeq" id="WP_188939745.1">
    <property type="nucleotide sequence ID" value="NZ_BMNA01000001.1"/>
</dbReference>
<dbReference type="EMBL" id="BMNA01000001">
    <property type="protein sequence ID" value="GGL87019.1"/>
    <property type="molecule type" value="Genomic_DNA"/>
</dbReference>
<dbReference type="AlphaFoldDB" id="A0A917SMS4"/>
<reference evidence="1" key="1">
    <citation type="journal article" date="2014" name="Int. J. Syst. Evol. Microbiol.">
        <title>Complete genome sequence of Corynebacterium casei LMG S-19264T (=DSM 44701T), isolated from a smear-ripened cheese.</title>
        <authorList>
            <consortium name="US DOE Joint Genome Institute (JGI-PGF)"/>
            <person name="Walter F."/>
            <person name="Albersmeier A."/>
            <person name="Kalinowski J."/>
            <person name="Ruckert C."/>
        </authorList>
    </citation>
    <scope>NUCLEOTIDE SEQUENCE</scope>
    <source>
        <strain evidence="1">CGMCC 4.7308</strain>
    </source>
</reference>